<evidence type="ECO:0000313" key="3">
    <source>
        <dbReference type="Proteomes" id="UP001597252"/>
    </source>
</evidence>
<dbReference type="Pfam" id="PF08240">
    <property type="entry name" value="ADH_N"/>
    <property type="match status" value="1"/>
</dbReference>
<sequence>MSENIAYAANGAKPATDPDCFTEITLPIPTPDVDDVVVQLEATALNPIDTKRRAALPAQTEPVIFGYDGVGIVSAVGRDVTAFKVGQRVLYSGTTKRPGSYQHYQSVPAALVANAPAAAPAADLAALPLVGLTAWELLFEKMGFTPQADANSGQSVLVINGAGGVGSMLTQLAHWAGLTVYATASPQHFDWLLAHGVDHPLDYHADIVQAVQAHTQFVDGVAILYAPAPYIQAAATLIAPLGHVATIVTPTDPLDLAALKPKAASFDQEYMFTKSDFGVQVASTRQILTQLANLYQAGQLTASVTQTWPLTLANLLTATQQLEAGHTHGKLCLLMEA</sequence>
<reference evidence="3" key="1">
    <citation type="journal article" date="2019" name="Int. J. Syst. Evol. Microbiol.">
        <title>The Global Catalogue of Microorganisms (GCM) 10K type strain sequencing project: providing services to taxonomists for standard genome sequencing and annotation.</title>
        <authorList>
            <consortium name="The Broad Institute Genomics Platform"/>
            <consortium name="The Broad Institute Genome Sequencing Center for Infectious Disease"/>
            <person name="Wu L."/>
            <person name="Ma J."/>
        </authorList>
    </citation>
    <scope>NUCLEOTIDE SEQUENCE [LARGE SCALE GENOMIC DNA]</scope>
    <source>
        <strain evidence="3">CCM 8903</strain>
    </source>
</reference>
<dbReference type="Proteomes" id="UP001597252">
    <property type="component" value="Unassembled WGS sequence"/>
</dbReference>
<keyword evidence="3" id="KW-1185">Reference proteome</keyword>
<dbReference type="RefSeq" id="WP_125749016.1">
    <property type="nucleotide sequence ID" value="NZ_JBHTON010000003.1"/>
</dbReference>
<protein>
    <submittedName>
        <fullName evidence="2">Alcohol dehydrogenase catalytic domain-containing protein</fullName>
    </submittedName>
</protein>
<dbReference type="InterPro" id="IPR013154">
    <property type="entry name" value="ADH-like_N"/>
</dbReference>
<comment type="caution">
    <text evidence="2">The sequence shown here is derived from an EMBL/GenBank/DDBJ whole genome shotgun (WGS) entry which is preliminary data.</text>
</comment>
<dbReference type="Gene3D" id="3.90.180.10">
    <property type="entry name" value="Medium-chain alcohol dehydrogenases, catalytic domain"/>
    <property type="match status" value="1"/>
</dbReference>
<dbReference type="InterPro" id="IPR020843">
    <property type="entry name" value="ER"/>
</dbReference>
<accession>A0ABW4E1U5</accession>
<dbReference type="InterPro" id="IPR036291">
    <property type="entry name" value="NAD(P)-bd_dom_sf"/>
</dbReference>
<dbReference type="SUPFAM" id="SSF50129">
    <property type="entry name" value="GroES-like"/>
    <property type="match status" value="1"/>
</dbReference>
<proteinExistence type="predicted"/>
<dbReference type="PANTHER" id="PTHR43482:SF1">
    <property type="entry name" value="PROTEIN AST1-RELATED"/>
    <property type="match status" value="1"/>
</dbReference>
<dbReference type="EMBL" id="JBHTON010000003">
    <property type="protein sequence ID" value="MFD1483924.1"/>
    <property type="molecule type" value="Genomic_DNA"/>
</dbReference>
<organism evidence="2 3">
    <name type="scientific">Lacticaseibacillus baoqingensis</name>
    <dbReference type="NCBI Taxonomy" id="2486013"/>
    <lineage>
        <taxon>Bacteria</taxon>
        <taxon>Bacillati</taxon>
        <taxon>Bacillota</taxon>
        <taxon>Bacilli</taxon>
        <taxon>Lactobacillales</taxon>
        <taxon>Lactobacillaceae</taxon>
        <taxon>Lacticaseibacillus</taxon>
    </lineage>
</organism>
<dbReference type="SUPFAM" id="SSF51735">
    <property type="entry name" value="NAD(P)-binding Rossmann-fold domains"/>
    <property type="match status" value="1"/>
</dbReference>
<dbReference type="Gene3D" id="3.40.50.720">
    <property type="entry name" value="NAD(P)-binding Rossmann-like Domain"/>
    <property type="match status" value="1"/>
</dbReference>
<name>A0ABW4E1U5_9LACO</name>
<feature type="domain" description="Enoyl reductase (ER)" evidence="1">
    <location>
        <begin position="15"/>
        <end position="333"/>
    </location>
</feature>
<dbReference type="SMART" id="SM00829">
    <property type="entry name" value="PKS_ER"/>
    <property type="match status" value="1"/>
</dbReference>
<evidence type="ECO:0000259" key="1">
    <source>
        <dbReference type="SMART" id="SM00829"/>
    </source>
</evidence>
<dbReference type="InterPro" id="IPR011032">
    <property type="entry name" value="GroES-like_sf"/>
</dbReference>
<gene>
    <name evidence="2" type="ORF">ACFQ5J_01500</name>
</gene>
<evidence type="ECO:0000313" key="2">
    <source>
        <dbReference type="EMBL" id="MFD1483924.1"/>
    </source>
</evidence>
<dbReference type="PANTHER" id="PTHR43482">
    <property type="entry name" value="PROTEIN AST1-RELATED"/>
    <property type="match status" value="1"/>
</dbReference>
<dbReference type="Pfam" id="PF13602">
    <property type="entry name" value="ADH_zinc_N_2"/>
    <property type="match status" value="1"/>
</dbReference>
<dbReference type="InterPro" id="IPR052585">
    <property type="entry name" value="Lipid_raft_assoc_Zn_ADH"/>
</dbReference>